<feature type="region of interest" description="Disordered" evidence="5">
    <location>
        <begin position="254"/>
        <end position="317"/>
    </location>
</feature>
<evidence type="ECO:0000313" key="9">
    <source>
        <dbReference type="Proteomes" id="UP001283361"/>
    </source>
</evidence>
<dbReference type="Gene3D" id="1.20.1070.10">
    <property type="entry name" value="Rhodopsin 7-helix transmembrane proteins"/>
    <property type="match status" value="1"/>
</dbReference>
<feature type="compositionally biased region" description="Basic and acidic residues" evidence="5">
    <location>
        <begin position="276"/>
        <end position="289"/>
    </location>
</feature>
<protein>
    <recommendedName>
        <fullName evidence="7">G-protein coupled receptors family 1 profile domain-containing protein</fullName>
    </recommendedName>
</protein>
<name>A0AAE1D6X0_9GAST</name>
<evidence type="ECO:0000256" key="3">
    <source>
        <dbReference type="ARBA" id="ARBA00022989"/>
    </source>
</evidence>
<sequence>MEEIITLISVSTNHSRELLVVQSVKMSTLVSSTVKLAIVMTCSALVHAIGALGIASNMVNIVVFSAQGFSETVNISLVTLAVSDLLTILTAQWLVLCLNPWFQADLSLAFYAPEVQTLTGGYPHIFFSRVSAWITAFISLERAVAVTQPFKVRRIFTRGLTTVFNIAVFPVVWTGAAPLYTTAWLGEKFFPDPLNSTLLGLLFSSSHRNVMSATSPLFEVCGPITNFCIIIVCTAIIRIKVQSMARWRSKVTGSHNQTTDFRGQIGLAKTAKNQKQSKELSPETEKIDGGETSQTCTDYAMPDTTEKLPDSEHGPSAVVPRSRYAVQELPKPSASNKPPASFARTLNSDQSLDTVNAGLKTNNPLSNKERRLVVMVSAVAAIFIACYTPLVAQVAARILIPELSSTGRYRALNASLGTVGIMLGCLNASINGFVYWRMSSNYRATFLKVFAVCRNRV</sequence>
<feature type="transmembrane region" description="Helical" evidence="6">
    <location>
        <begin position="416"/>
        <end position="436"/>
    </location>
</feature>
<keyword evidence="2 6" id="KW-0812">Transmembrane</keyword>
<dbReference type="InterPro" id="IPR017452">
    <property type="entry name" value="GPCR_Rhodpsn_7TM"/>
</dbReference>
<keyword evidence="4 6" id="KW-0472">Membrane</keyword>
<evidence type="ECO:0000256" key="1">
    <source>
        <dbReference type="ARBA" id="ARBA00004370"/>
    </source>
</evidence>
<dbReference type="GO" id="GO:0004930">
    <property type="term" value="F:G protein-coupled receptor activity"/>
    <property type="evidence" value="ECO:0007669"/>
    <property type="project" value="InterPro"/>
</dbReference>
<dbReference type="GO" id="GO:0016020">
    <property type="term" value="C:membrane"/>
    <property type="evidence" value="ECO:0007669"/>
    <property type="project" value="UniProtKB-SubCell"/>
</dbReference>
<comment type="subcellular location">
    <subcellularLocation>
        <location evidence="1">Membrane</location>
    </subcellularLocation>
</comment>
<evidence type="ECO:0000256" key="6">
    <source>
        <dbReference type="SAM" id="Phobius"/>
    </source>
</evidence>
<keyword evidence="9" id="KW-1185">Reference proteome</keyword>
<dbReference type="EMBL" id="JAWDGP010005093">
    <property type="protein sequence ID" value="KAK3759659.1"/>
    <property type="molecule type" value="Genomic_DNA"/>
</dbReference>
<dbReference type="PRINTS" id="PR00237">
    <property type="entry name" value="GPCRRHODOPSN"/>
</dbReference>
<evidence type="ECO:0000259" key="7">
    <source>
        <dbReference type="PROSITE" id="PS50262"/>
    </source>
</evidence>
<proteinExistence type="predicted"/>
<reference evidence="8" key="1">
    <citation type="journal article" date="2023" name="G3 (Bethesda)">
        <title>A reference genome for the long-term kleptoplast-retaining sea slug Elysia crispata morphotype clarki.</title>
        <authorList>
            <person name="Eastman K.E."/>
            <person name="Pendleton A.L."/>
            <person name="Shaikh M.A."/>
            <person name="Suttiyut T."/>
            <person name="Ogas R."/>
            <person name="Tomko P."/>
            <person name="Gavelis G."/>
            <person name="Widhalm J.R."/>
            <person name="Wisecaver J.H."/>
        </authorList>
    </citation>
    <scope>NUCLEOTIDE SEQUENCE</scope>
    <source>
        <strain evidence="8">ECLA1</strain>
    </source>
</reference>
<feature type="transmembrane region" description="Helical" evidence="6">
    <location>
        <begin position="36"/>
        <end position="63"/>
    </location>
</feature>
<feature type="transmembrane region" description="Helical" evidence="6">
    <location>
        <begin position="160"/>
        <end position="180"/>
    </location>
</feature>
<dbReference type="PROSITE" id="PS50262">
    <property type="entry name" value="G_PROTEIN_RECEP_F1_2"/>
    <property type="match status" value="1"/>
</dbReference>
<evidence type="ECO:0000256" key="2">
    <source>
        <dbReference type="ARBA" id="ARBA00022692"/>
    </source>
</evidence>
<feature type="domain" description="G-protein coupled receptors family 1 profile" evidence="7">
    <location>
        <begin position="55"/>
        <end position="435"/>
    </location>
</feature>
<dbReference type="Proteomes" id="UP001283361">
    <property type="component" value="Unassembled WGS sequence"/>
</dbReference>
<feature type="transmembrane region" description="Helical" evidence="6">
    <location>
        <begin position="75"/>
        <end position="102"/>
    </location>
</feature>
<dbReference type="PANTHER" id="PTHR46641:SF2">
    <property type="entry name" value="FMRFAMIDE RECEPTOR"/>
    <property type="match status" value="1"/>
</dbReference>
<evidence type="ECO:0000256" key="4">
    <source>
        <dbReference type="ARBA" id="ARBA00023136"/>
    </source>
</evidence>
<feature type="compositionally biased region" description="Basic and acidic residues" evidence="5">
    <location>
        <begin position="304"/>
        <end position="313"/>
    </location>
</feature>
<dbReference type="PANTHER" id="PTHR46641">
    <property type="entry name" value="FMRFAMIDE RECEPTOR-RELATED"/>
    <property type="match status" value="1"/>
</dbReference>
<dbReference type="Pfam" id="PF00001">
    <property type="entry name" value="7tm_1"/>
    <property type="match status" value="1"/>
</dbReference>
<gene>
    <name evidence="8" type="ORF">RRG08_026043</name>
</gene>
<dbReference type="InterPro" id="IPR000276">
    <property type="entry name" value="GPCR_Rhodpsn"/>
</dbReference>
<comment type="caution">
    <text evidence="8">The sequence shown here is derived from an EMBL/GenBank/DDBJ whole genome shotgun (WGS) entry which is preliminary data.</text>
</comment>
<dbReference type="InterPro" id="IPR052954">
    <property type="entry name" value="GPCR-Ligand_Int"/>
</dbReference>
<accession>A0AAE1D6X0</accession>
<feature type="transmembrane region" description="Helical" evidence="6">
    <location>
        <begin position="217"/>
        <end position="239"/>
    </location>
</feature>
<organism evidence="8 9">
    <name type="scientific">Elysia crispata</name>
    <name type="common">lettuce slug</name>
    <dbReference type="NCBI Taxonomy" id="231223"/>
    <lineage>
        <taxon>Eukaryota</taxon>
        <taxon>Metazoa</taxon>
        <taxon>Spiralia</taxon>
        <taxon>Lophotrochozoa</taxon>
        <taxon>Mollusca</taxon>
        <taxon>Gastropoda</taxon>
        <taxon>Heterobranchia</taxon>
        <taxon>Euthyneura</taxon>
        <taxon>Panpulmonata</taxon>
        <taxon>Sacoglossa</taxon>
        <taxon>Placobranchoidea</taxon>
        <taxon>Plakobranchidae</taxon>
        <taxon>Elysia</taxon>
    </lineage>
</organism>
<keyword evidence="3 6" id="KW-1133">Transmembrane helix</keyword>
<evidence type="ECO:0000313" key="8">
    <source>
        <dbReference type="EMBL" id="KAK3759659.1"/>
    </source>
</evidence>
<feature type="transmembrane region" description="Helical" evidence="6">
    <location>
        <begin position="372"/>
        <end position="396"/>
    </location>
</feature>
<dbReference type="AlphaFoldDB" id="A0AAE1D6X0"/>
<dbReference type="SUPFAM" id="SSF81321">
    <property type="entry name" value="Family A G protein-coupled receptor-like"/>
    <property type="match status" value="1"/>
</dbReference>
<evidence type="ECO:0000256" key="5">
    <source>
        <dbReference type="SAM" id="MobiDB-lite"/>
    </source>
</evidence>